<comment type="caution">
    <text evidence="7">The sequence shown here is derived from an EMBL/GenBank/DDBJ whole genome shotgun (WGS) entry which is preliminary data.</text>
</comment>
<evidence type="ECO:0000256" key="3">
    <source>
        <dbReference type="ARBA" id="ARBA00022483"/>
    </source>
</evidence>
<dbReference type="GO" id="GO:0005935">
    <property type="term" value="C:cellular bud neck"/>
    <property type="evidence" value="ECO:0007669"/>
    <property type="project" value="UniProtKB-SubCell"/>
</dbReference>
<dbReference type="GO" id="GO:0015031">
    <property type="term" value="P:protein transport"/>
    <property type="evidence" value="ECO:0007669"/>
    <property type="project" value="UniProtKB-KW"/>
</dbReference>
<feature type="region of interest" description="Disordered" evidence="5">
    <location>
        <begin position="267"/>
        <end position="307"/>
    </location>
</feature>
<dbReference type="Gene3D" id="1.20.58.1150">
    <property type="match status" value="1"/>
</dbReference>
<keyword evidence="2 4" id="KW-0813">Transport</keyword>
<evidence type="ECO:0000256" key="4">
    <source>
        <dbReference type="RuleBase" id="RU365026"/>
    </source>
</evidence>
<feature type="compositionally biased region" description="Polar residues" evidence="5">
    <location>
        <begin position="274"/>
        <end position="303"/>
    </location>
</feature>
<keyword evidence="8" id="KW-1185">Reference proteome</keyword>
<dbReference type="SUPFAM" id="SSF74788">
    <property type="entry name" value="Cullin repeat-like"/>
    <property type="match status" value="1"/>
</dbReference>
<evidence type="ECO:0000256" key="1">
    <source>
        <dbReference type="ARBA" id="ARBA00006756"/>
    </source>
</evidence>
<protein>
    <recommendedName>
        <fullName evidence="4">Exocyst complex protein EXO70</fullName>
    </recommendedName>
</protein>
<dbReference type="PANTHER" id="PTHR12542">
    <property type="entry name" value="EXOCYST COMPLEX PROTEIN EXO70"/>
    <property type="match status" value="1"/>
</dbReference>
<organism evidence="7 8">
    <name type="scientific">Starmerella bacillaris</name>
    <name type="common">Yeast</name>
    <name type="synonym">Candida zemplinina</name>
    <dbReference type="NCBI Taxonomy" id="1247836"/>
    <lineage>
        <taxon>Eukaryota</taxon>
        <taxon>Fungi</taxon>
        <taxon>Dikarya</taxon>
        <taxon>Ascomycota</taxon>
        <taxon>Saccharomycotina</taxon>
        <taxon>Dipodascomycetes</taxon>
        <taxon>Dipodascales</taxon>
        <taxon>Trichomonascaceae</taxon>
        <taxon>Starmerella</taxon>
    </lineage>
</organism>
<comment type="similarity">
    <text evidence="1 4">Belongs to the EXO70 family.</text>
</comment>
<sequence>MNATPDLDEIHVLQEALSRVSQLTSSITHQTDELQEETMKARKALVPQAHKSENFGSFKDNLTALLKQFSEVEDIARRVHELQLIIDSDVNDVGLQKYVSSVVKSFQLSKELRTRPQYENFKALLASSRKIYQEGVGKLVLLLGKYAKAVFAPTKIVDTSFKGFDVEDLEALKQLIGSVDQFRGTEESVNMQMTDSLENFYLQSMNPMKLQISQSGNSNMLQLYMDSSAKLVLEVCLALAILFKSNENRLRLLEEFLNLIHQKDTSDLQKQSKRVSQGFKNIQNRDSQSPRTSLSTPKSSSAKQGPIISPVQLDGKIQISPANSAGQNLSKSQQPQQIQSQPQPQAPSTTQKSKTETPLPNSPSVSSFPNSEASSIGQKSRTKQSSQPPQGTSVWPLFQLFETAQHSAVSEEELNANKQQCIAVLTQQFEEIPANCRKGHITNEYAVNGASMILMKTIKSVAENSRGVDILLSELPTRVYITKPMPQWAVNSDPTPAARANPLSLYFCDLMECYYQTLHLVAVEHLRERPRVGSFMLTNLTAVEHFVTDSKTDTLETLEKKSELMQIMGQVAVSRLQRLIQVSFKEYLTNWAKLAPYLMEATVTSNQSQGKLSSKDREIVKEKFRNFNSEFEELLEQQKNASVADPVLRQRMSQEVKKLLRALYFRFYDKHCSGDFTKNIGKYIKWNKEEFDRALEF</sequence>
<dbReference type="Gene3D" id="1.20.1280.170">
    <property type="entry name" value="Exocyst complex component Exo70"/>
    <property type="match status" value="1"/>
</dbReference>
<dbReference type="GO" id="GO:0005546">
    <property type="term" value="F:phosphatidylinositol-4,5-bisphosphate binding"/>
    <property type="evidence" value="ECO:0007669"/>
    <property type="project" value="InterPro"/>
</dbReference>
<evidence type="ECO:0000313" key="8">
    <source>
        <dbReference type="Proteomes" id="UP001362899"/>
    </source>
</evidence>
<dbReference type="Pfam" id="PF03081">
    <property type="entry name" value="Exo70_C"/>
    <property type="match status" value="1"/>
</dbReference>
<keyword evidence="3 4" id="KW-0268">Exocytosis</keyword>
<dbReference type="PANTHER" id="PTHR12542:SF41">
    <property type="entry name" value="EXOCYST COMPLEX COMPONENT 7"/>
    <property type="match status" value="1"/>
</dbReference>
<dbReference type="InterPro" id="IPR046364">
    <property type="entry name" value="Exo70_C"/>
</dbReference>
<comment type="subcellular location">
    <subcellularLocation>
        <location evidence="4">Bud</location>
    </subcellularLocation>
    <subcellularLocation>
        <location evidence="4">Bud neck</location>
    </subcellularLocation>
</comment>
<dbReference type="AlphaFoldDB" id="A0AAV5RPG4"/>
<dbReference type="GO" id="GO:0000145">
    <property type="term" value="C:exocyst"/>
    <property type="evidence" value="ECO:0007669"/>
    <property type="project" value="InterPro"/>
</dbReference>
<accession>A0AAV5RPG4</accession>
<feature type="domain" description="Exocyst complex subunit Exo70 C-terminal" evidence="6">
    <location>
        <begin position="425"/>
        <end position="695"/>
    </location>
</feature>
<keyword evidence="4" id="KW-0653">Protein transport</keyword>
<dbReference type="Proteomes" id="UP001362899">
    <property type="component" value="Unassembled WGS sequence"/>
</dbReference>
<comment type="function">
    <text evidence="4">Involved in the secretory pathway as part of the exocyst complex which tethers secretory vesicles to the sites of exocytosis. Also plays a role in the assembly of the exocyst.</text>
</comment>
<reference evidence="7 8" key="1">
    <citation type="journal article" date="2023" name="Elife">
        <title>Identification of key yeast species and microbe-microbe interactions impacting larval growth of Drosophila in the wild.</title>
        <authorList>
            <person name="Mure A."/>
            <person name="Sugiura Y."/>
            <person name="Maeda R."/>
            <person name="Honda K."/>
            <person name="Sakurai N."/>
            <person name="Takahashi Y."/>
            <person name="Watada M."/>
            <person name="Katoh T."/>
            <person name="Gotoh A."/>
            <person name="Gotoh Y."/>
            <person name="Taniguchi I."/>
            <person name="Nakamura K."/>
            <person name="Hayashi T."/>
            <person name="Katayama T."/>
            <person name="Uemura T."/>
            <person name="Hattori Y."/>
        </authorList>
    </citation>
    <scope>NUCLEOTIDE SEQUENCE [LARGE SCALE GENOMIC DNA]</scope>
    <source>
        <strain evidence="7 8">SB-73</strain>
    </source>
</reference>
<name>A0AAV5RPG4_STABA</name>
<gene>
    <name evidence="7" type="ORF">DASB73_042910</name>
</gene>
<evidence type="ECO:0000256" key="2">
    <source>
        <dbReference type="ARBA" id="ARBA00022448"/>
    </source>
</evidence>
<dbReference type="GO" id="GO:0006887">
    <property type="term" value="P:exocytosis"/>
    <property type="evidence" value="ECO:0007669"/>
    <property type="project" value="UniProtKB-KW"/>
</dbReference>
<feature type="region of interest" description="Disordered" evidence="5">
    <location>
        <begin position="321"/>
        <end position="393"/>
    </location>
</feature>
<dbReference type="InterPro" id="IPR004140">
    <property type="entry name" value="Exo70"/>
</dbReference>
<evidence type="ECO:0000256" key="5">
    <source>
        <dbReference type="SAM" id="MobiDB-lite"/>
    </source>
</evidence>
<feature type="compositionally biased region" description="Low complexity" evidence="5">
    <location>
        <begin position="330"/>
        <end position="375"/>
    </location>
</feature>
<proteinExistence type="inferred from homology"/>
<evidence type="ECO:0000259" key="6">
    <source>
        <dbReference type="Pfam" id="PF03081"/>
    </source>
</evidence>
<feature type="compositionally biased region" description="Polar residues" evidence="5">
    <location>
        <begin position="376"/>
        <end position="393"/>
    </location>
</feature>
<dbReference type="InterPro" id="IPR016159">
    <property type="entry name" value="Cullin_repeat-like_dom_sf"/>
</dbReference>
<dbReference type="EMBL" id="BTGC01000008">
    <property type="protein sequence ID" value="GMM53328.1"/>
    <property type="molecule type" value="Genomic_DNA"/>
</dbReference>
<evidence type="ECO:0000313" key="7">
    <source>
        <dbReference type="EMBL" id="GMM53328.1"/>
    </source>
</evidence>